<proteinExistence type="predicted"/>
<dbReference type="OrthoDB" id="108285at2"/>
<dbReference type="PANTHER" id="PTHR47197:SF3">
    <property type="entry name" value="DIHYDRO-HEME D1 DEHYDROGENASE"/>
    <property type="match status" value="1"/>
</dbReference>
<keyword evidence="1" id="KW-0732">Signal</keyword>
<dbReference type="RefSeq" id="WP_119810227.1">
    <property type="nucleotide sequence ID" value="NZ_QYUP01000076.1"/>
</dbReference>
<evidence type="ECO:0000259" key="2">
    <source>
        <dbReference type="Pfam" id="PF13360"/>
    </source>
</evidence>
<comment type="caution">
    <text evidence="3">The sequence shown here is derived from an EMBL/GenBank/DDBJ whole genome shotgun (WGS) entry which is preliminary data.</text>
</comment>
<feature type="chain" id="PRO_5019309348" evidence="1">
    <location>
        <begin position="26"/>
        <end position="368"/>
    </location>
</feature>
<evidence type="ECO:0000256" key="1">
    <source>
        <dbReference type="SAM" id="SignalP"/>
    </source>
</evidence>
<dbReference type="EMBL" id="QYUP01000076">
    <property type="protein sequence ID" value="RJG20894.1"/>
    <property type="molecule type" value="Genomic_DNA"/>
</dbReference>
<accession>A0A418Y4P4</accession>
<protein>
    <submittedName>
        <fullName evidence="3">YncE family protein</fullName>
    </submittedName>
</protein>
<dbReference type="InterPro" id="IPR015943">
    <property type="entry name" value="WD40/YVTN_repeat-like_dom_sf"/>
</dbReference>
<dbReference type="Gene3D" id="2.130.10.10">
    <property type="entry name" value="YVTN repeat-like/Quinoprotein amine dehydrogenase"/>
    <property type="match status" value="2"/>
</dbReference>
<dbReference type="PANTHER" id="PTHR47197">
    <property type="entry name" value="PROTEIN NIRF"/>
    <property type="match status" value="1"/>
</dbReference>
<gene>
    <name evidence="3" type="ORF">D3872_07690</name>
</gene>
<evidence type="ECO:0000313" key="4">
    <source>
        <dbReference type="Proteomes" id="UP000284006"/>
    </source>
</evidence>
<evidence type="ECO:0000313" key="3">
    <source>
        <dbReference type="EMBL" id="RJG20894.1"/>
    </source>
</evidence>
<organism evidence="3 4">
    <name type="scientific">Massilia cavernae</name>
    <dbReference type="NCBI Taxonomy" id="2320864"/>
    <lineage>
        <taxon>Bacteria</taxon>
        <taxon>Pseudomonadati</taxon>
        <taxon>Pseudomonadota</taxon>
        <taxon>Betaproteobacteria</taxon>
        <taxon>Burkholderiales</taxon>
        <taxon>Oxalobacteraceae</taxon>
        <taxon>Telluria group</taxon>
        <taxon>Massilia</taxon>
    </lineage>
</organism>
<dbReference type="InterPro" id="IPR051200">
    <property type="entry name" value="Host-pathogen_enzymatic-act"/>
</dbReference>
<dbReference type="InterPro" id="IPR011048">
    <property type="entry name" value="Haem_d1_sf"/>
</dbReference>
<name>A0A418Y4P4_9BURK</name>
<reference evidence="3 4" key="1">
    <citation type="submission" date="2018-09" db="EMBL/GenBank/DDBJ databases">
        <authorList>
            <person name="Zhu H."/>
        </authorList>
    </citation>
    <scope>NUCLEOTIDE SEQUENCE [LARGE SCALE GENOMIC DNA]</scope>
    <source>
        <strain evidence="3 4">K1S02-61</strain>
    </source>
</reference>
<feature type="signal peptide" evidence="1">
    <location>
        <begin position="1"/>
        <end position="25"/>
    </location>
</feature>
<dbReference type="Pfam" id="PF13360">
    <property type="entry name" value="PQQ_2"/>
    <property type="match status" value="1"/>
</dbReference>
<feature type="domain" description="Pyrrolo-quinoline quinone repeat" evidence="2">
    <location>
        <begin position="128"/>
        <end position="261"/>
    </location>
</feature>
<dbReference type="SUPFAM" id="SSF51004">
    <property type="entry name" value="C-terminal (heme d1) domain of cytochrome cd1-nitrite reductase"/>
    <property type="match status" value="1"/>
</dbReference>
<keyword evidence="4" id="KW-1185">Reference proteome</keyword>
<dbReference type="AlphaFoldDB" id="A0A418Y4P4"/>
<dbReference type="Proteomes" id="UP000284006">
    <property type="component" value="Unassembled WGS sequence"/>
</dbReference>
<dbReference type="InterPro" id="IPR002372">
    <property type="entry name" value="PQQ_rpt_dom"/>
</dbReference>
<sequence length="368" mass="40026">MRCLFRKIKIAVVVASWLLGGGAQAAGPSGYQLESATVLPSTNTDWDYLAFDAARSNLFIARRGDGLTVFDVRTQKVVANVAGTKGANGIVLLPQFDRAYVVNTDGTMTTIALSTLTLVKWEQLDKGGLNGIIYEPTMQRIHAITGLRQKTSTYITLDAKTGKLLGRTDFDSTKMDTPATDDEGTIYAPMRDKNVLMKLSARDLSVQRTWPIAPCEQPVAVEYEKTSKRIFIGCRGAKPVFVAIDAKTGKVVASLPIGKGVDGMAFDHDKHLIVTSNGMDANLVVIRQLGPDQYQLVETIGTRPMVRVLAMDPATRKLYSVTAGFSFPAAEPGKPAPPATFHPNSFTVLTYAPTPDKTLQEPEEQHQH</sequence>